<feature type="signal peptide" evidence="1">
    <location>
        <begin position="1"/>
        <end position="19"/>
    </location>
</feature>
<evidence type="ECO:0000256" key="1">
    <source>
        <dbReference type="SAM" id="SignalP"/>
    </source>
</evidence>
<keyword evidence="3" id="KW-1185">Reference proteome</keyword>
<sequence>MKLSGIVLGLLAISHEVAAVVDKWTPADFDWNRHVGRDDVATQNMTTARVPTREMVLFASDQHNITESDLVTAAGLVSTGIGCYELIAATVGGEQTTGASKASCVLGIAATALGFGLPKVKEYLQARQAWAAARVSSTPPLLPAPDFGNDFVQSFELAGFDGLTKRDLPFWGRALQGRGLSIDEQWNQYFHNDFTASMIRDSNFGEGEFLGYADDNHQLTKRDGVHALVPRYKFAHPTHGPMILSTRFTNTTSHITVEPYIVGNPKIHKRYQEEYQKEILEDNKLLEARFDHEAADADPAGDGITIDPVNTFQMAEDTLHCALSGRTDDGWPLDQVLDVQAYDDTNKATFGYATLGVFNNHDHDNELGDLQPQPPITGGEDCWVVERGYSEAQRLVVCSSRSID</sequence>
<dbReference type="AlphaFoldDB" id="A0A9Q8P9Q1"/>
<feature type="chain" id="PRO_5040193454" evidence="1">
    <location>
        <begin position="20"/>
        <end position="404"/>
    </location>
</feature>
<accession>A0A9Q8P9Q1</accession>
<evidence type="ECO:0000313" key="2">
    <source>
        <dbReference type="EMBL" id="UJO18525.1"/>
    </source>
</evidence>
<evidence type="ECO:0000313" key="3">
    <source>
        <dbReference type="Proteomes" id="UP000756132"/>
    </source>
</evidence>
<keyword evidence="1" id="KW-0732">Signal</keyword>
<dbReference type="RefSeq" id="XP_047762891.1">
    <property type="nucleotide sequence ID" value="XM_047906211.1"/>
</dbReference>
<dbReference type="EMBL" id="CP090168">
    <property type="protein sequence ID" value="UJO18525.1"/>
    <property type="molecule type" value="Genomic_DNA"/>
</dbReference>
<proteinExistence type="predicted"/>
<reference evidence="2" key="1">
    <citation type="submission" date="2021-12" db="EMBL/GenBank/DDBJ databases">
        <authorList>
            <person name="Zaccaron A."/>
            <person name="Stergiopoulos I."/>
        </authorList>
    </citation>
    <scope>NUCLEOTIDE SEQUENCE</scope>
    <source>
        <strain evidence="2">Race5_Kim</strain>
    </source>
</reference>
<dbReference type="OrthoDB" id="3932645at2759"/>
<dbReference type="Proteomes" id="UP000756132">
    <property type="component" value="Chromosome 6"/>
</dbReference>
<name>A0A9Q8P9Q1_PASFU</name>
<dbReference type="KEGG" id="ffu:CLAFUR5_07063"/>
<gene>
    <name evidence="2" type="ORF">CLAFUR5_07063</name>
</gene>
<protein>
    <submittedName>
        <fullName evidence="2">Uncharacterized protein</fullName>
    </submittedName>
</protein>
<dbReference type="GeneID" id="71986941"/>
<reference evidence="2" key="2">
    <citation type="journal article" date="2022" name="Microb. Genom.">
        <title>A chromosome-scale genome assembly of the tomato pathogen Cladosporium fulvum reveals a compartmentalized genome architecture and the presence of a dispensable chromosome.</title>
        <authorList>
            <person name="Zaccaron A.Z."/>
            <person name="Chen L.H."/>
            <person name="Samaras A."/>
            <person name="Stergiopoulos I."/>
        </authorList>
    </citation>
    <scope>NUCLEOTIDE SEQUENCE</scope>
    <source>
        <strain evidence="2">Race5_Kim</strain>
    </source>
</reference>
<organism evidence="2 3">
    <name type="scientific">Passalora fulva</name>
    <name type="common">Tomato leaf mold</name>
    <name type="synonym">Cladosporium fulvum</name>
    <dbReference type="NCBI Taxonomy" id="5499"/>
    <lineage>
        <taxon>Eukaryota</taxon>
        <taxon>Fungi</taxon>
        <taxon>Dikarya</taxon>
        <taxon>Ascomycota</taxon>
        <taxon>Pezizomycotina</taxon>
        <taxon>Dothideomycetes</taxon>
        <taxon>Dothideomycetidae</taxon>
        <taxon>Mycosphaerellales</taxon>
        <taxon>Mycosphaerellaceae</taxon>
        <taxon>Fulvia</taxon>
    </lineage>
</organism>